<feature type="transmembrane region" description="Helical" evidence="1">
    <location>
        <begin position="29"/>
        <end position="50"/>
    </location>
</feature>
<dbReference type="EMBL" id="JAOQJF010000063">
    <property type="protein sequence ID" value="MCU6801449.1"/>
    <property type="molecule type" value="Genomic_DNA"/>
</dbReference>
<feature type="transmembrane region" description="Helical" evidence="1">
    <location>
        <begin position="97"/>
        <end position="119"/>
    </location>
</feature>
<gene>
    <name evidence="2" type="ORF">OCV69_16265</name>
</gene>
<name>A0ABT2V3H8_9FIRM</name>
<keyword evidence="1" id="KW-0812">Transmembrane</keyword>
<feature type="transmembrane region" description="Helical" evidence="1">
    <location>
        <begin position="161"/>
        <end position="183"/>
    </location>
</feature>
<reference evidence="2 3" key="1">
    <citation type="journal article" date="2021" name="ISME Commun">
        <title>Automated analysis of genomic sequences facilitates high-throughput and comprehensive description of bacteria.</title>
        <authorList>
            <person name="Hitch T.C.A."/>
        </authorList>
    </citation>
    <scope>NUCLEOTIDE SEQUENCE [LARGE SCALE GENOMIC DNA]</scope>
    <source>
        <strain evidence="3">f_CCE</strain>
    </source>
</reference>
<sequence length="311" mass="35630">MEVIILCKERMKFIQTMDKILYSLDMKKIIQIILIAIGVSIAARIHQIFLPKSYSSVLDFRYSKDVGKTIRSSSIRLIYLATISIMALLCGVGQDEICIGVGSAAFLNVWPAIVQYHLLSIFNKFDKFRLLFGYICFIIFSVIFSYISTEYILKSLQGKDVFGIVGSNGFEILMSLLLSGLAINAETVLSGLAKFEGKLDIKTFRTDLEILLVQAQLEKSEINLYHYEIKREAENNHISYELLETILVLEKIYRGAWYYKCLEILFCKLGVFTKNCYKIRFFYWDGTDKNFNGTTSFKTKSICLHRKNAGS</sequence>
<feature type="transmembrane region" description="Helical" evidence="1">
    <location>
        <begin position="70"/>
        <end position="90"/>
    </location>
</feature>
<evidence type="ECO:0000256" key="1">
    <source>
        <dbReference type="SAM" id="Phobius"/>
    </source>
</evidence>
<accession>A0ABT2V3H8</accession>
<organism evidence="2 3">
    <name type="scientific">Alitiscatomonas aceti</name>
    <dbReference type="NCBI Taxonomy" id="2981724"/>
    <lineage>
        <taxon>Bacteria</taxon>
        <taxon>Bacillati</taxon>
        <taxon>Bacillota</taxon>
        <taxon>Clostridia</taxon>
        <taxon>Lachnospirales</taxon>
        <taxon>Lachnospiraceae</taxon>
        <taxon>Alitiscatomonas</taxon>
    </lineage>
</organism>
<keyword evidence="1" id="KW-1133">Transmembrane helix</keyword>
<keyword evidence="1" id="KW-0472">Membrane</keyword>
<feature type="transmembrane region" description="Helical" evidence="1">
    <location>
        <begin position="131"/>
        <end position="149"/>
    </location>
</feature>
<evidence type="ECO:0000313" key="2">
    <source>
        <dbReference type="EMBL" id="MCU6801449.1"/>
    </source>
</evidence>
<evidence type="ECO:0000313" key="3">
    <source>
        <dbReference type="Proteomes" id="UP001652395"/>
    </source>
</evidence>
<dbReference type="RefSeq" id="WP_158360291.1">
    <property type="nucleotide sequence ID" value="NZ_JAOQJF010000063.1"/>
</dbReference>
<keyword evidence="3" id="KW-1185">Reference proteome</keyword>
<protein>
    <submittedName>
        <fullName evidence="2">Uncharacterized protein</fullName>
    </submittedName>
</protein>
<comment type="caution">
    <text evidence="2">The sequence shown here is derived from an EMBL/GenBank/DDBJ whole genome shotgun (WGS) entry which is preliminary data.</text>
</comment>
<proteinExistence type="predicted"/>
<dbReference type="Proteomes" id="UP001652395">
    <property type="component" value="Unassembled WGS sequence"/>
</dbReference>